<dbReference type="InterPro" id="IPR011249">
    <property type="entry name" value="Metalloenz_LuxS/M16"/>
</dbReference>
<accession>A0ABV2GAK9</accession>
<dbReference type="PROSITE" id="PS00143">
    <property type="entry name" value="INSULINASE"/>
    <property type="match status" value="1"/>
</dbReference>
<evidence type="ECO:0000259" key="3">
    <source>
        <dbReference type="Pfam" id="PF00675"/>
    </source>
</evidence>
<dbReference type="SUPFAM" id="SSF63411">
    <property type="entry name" value="LuxS/MPP-like metallohydrolase"/>
    <property type="match status" value="2"/>
</dbReference>
<comment type="caution">
    <text evidence="5">The sequence shown here is derived from an EMBL/GenBank/DDBJ whole genome shotgun (WGS) entry which is preliminary data.</text>
</comment>
<organism evidence="5 6">
    <name type="scientific">Bhargavaea ullalensis</name>
    <dbReference type="NCBI Taxonomy" id="1265685"/>
    <lineage>
        <taxon>Bacteria</taxon>
        <taxon>Bacillati</taxon>
        <taxon>Bacillota</taxon>
        <taxon>Bacilli</taxon>
        <taxon>Bacillales</taxon>
        <taxon>Caryophanaceae</taxon>
        <taxon>Bhargavaea</taxon>
    </lineage>
</organism>
<evidence type="ECO:0000256" key="2">
    <source>
        <dbReference type="RuleBase" id="RU004447"/>
    </source>
</evidence>
<evidence type="ECO:0000259" key="4">
    <source>
        <dbReference type="Pfam" id="PF05193"/>
    </source>
</evidence>
<gene>
    <name evidence="5" type="ORF">ABID49_001190</name>
</gene>
<dbReference type="InterPro" id="IPR001431">
    <property type="entry name" value="Pept_M16_Zn_BS"/>
</dbReference>
<keyword evidence="6" id="KW-1185">Reference proteome</keyword>
<comment type="similarity">
    <text evidence="1 2">Belongs to the peptidase M16 family.</text>
</comment>
<name>A0ABV2GAK9_9BACL</name>
<sequence length="405" mass="45267">MINKMTLPNGVRIVCEKMPSVSSVSAGIWVKAGSRNEDETEAGLAHFIEHMLFKGSGKRSARDIAVAFDRTGGWVNAFTSKEETCYFMKVLDEHAEGALEVLADMFFSSAFDEGEMEKEKSVILEEIAMVEDDPEDDVHEQLIAAMYPNHPMGRQILGTRQSVRSFTPAQARNFMARFYRPENIVISLAGKISESLIRKTEQLFGSWTLPIERFHTQEAPVFHPGEILKRREAEQAHFCLGYPGLDVHSQDIYGLIILNSLLGGSMSSRLFQSLREDRGLAYSVYSYHSSYSDNGSVTIYGGTSPERLDEMRTAIDEEVRKLADGGAAVMEIEDAVSQMRGSLLLGLEDPDARMNRNGKTELFIGEHRSPEEVFLSFGRVDKEQVDRLAHELFSGPRATALILPN</sequence>
<dbReference type="InterPro" id="IPR050361">
    <property type="entry name" value="MPP/UQCRC_Complex"/>
</dbReference>
<dbReference type="Gene3D" id="3.30.830.10">
    <property type="entry name" value="Metalloenzyme, LuxS/M16 peptidase-like"/>
    <property type="match status" value="2"/>
</dbReference>
<proteinExistence type="inferred from homology"/>
<dbReference type="RefSeq" id="WP_354196337.1">
    <property type="nucleotide sequence ID" value="NZ_JBEPLW010000005.1"/>
</dbReference>
<feature type="domain" description="Peptidase M16 C-terminal" evidence="4">
    <location>
        <begin position="165"/>
        <end position="339"/>
    </location>
</feature>
<feature type="domain" description="Peptidase M16 N-terminal" evidence="3">
    <location>
        <begin position="12"/>
        <end position="159"/>
    </location>
</feature>
<reference evidence="5 6" key="1">
    <citation type="submission" date="2024-06" db="EMBL/GenBank/DDBJ databases">
        <title>Genomic Encyclopedia of Type Strains, Phase IV (KMG-IV): sequencing the most valuable type-strain genomes for metagenomic binning, comparative biology and taxonomic classification.</title>
        <authorList>
            <person name="Goeker M."/>
        </authorList>
    </citation>
    <scope>NUCLEOTIDE SEQUENCE [LARGE SCALE GENOMIC DNA]</scope>
    <source>
        <strain evidence="5 6">DSM 26128</strain>
    </source>
</reference>
<dbReference type="EMBL" id="JBEPLW010000005">
    <property type="protein sequence ID" value="MET3575305.1"/>
    <property type="molecule type" value="Genomic_DNA"/>
</dbReference>
<dbReference type="PANTHER" id="PTHR11851">
    <property type="entry name" value="METALLOPROTEASE"/>
    <property type="match status" value="1"/>
</dbReference>
<dbReference type="Pfam" id="PF00675">
    <property type="entry name" value="Peptidase_M16"/>
    <property type="match status" value="1"/>
</dbReference>
<dbReference type="Proteomes" id="UP001549099">
    <property type="component" value="Unassembled WGS sequence"/>
</dbReference>
<dbReference type="InterPro" id="IPR011765">
    <property type="entry name" value="Pept_M16_N"/>
</dbReference>
<dbReference type="InterPro" id="IPR007863">
    <property type="entry name" value="Peptidase_M16_C"/>
</dbReference>
<protein>
    <submittedName>
        <fullName evidence="5">Zn-dependent peptidase</fullName>
    </submittedName>
</protein>
<dbReference type="Pfam" id="PF05193">
    <property type="entry name" value="Peptidase_M16_C"/>
    <property type="match status" value="1"/>
</dbReference>
<evidence type="ECO:0000313" key="6">
    <source>
        <dbReference type="Proteomes" id="UP001549099"/>
    </source>
</evidence>
<evidence type="ECO:0000313" key="5">
    <source>
        <dbReference type="EMBL" id="MET3575305.1"/>
    </source>
</evidence>
<evidence type="ECO:0000256" key="1">
    <source>
        <dbReference type="ARBA" id="ARBA00007261"/>
    </source>
</evidence>
<dbReference type="PANTHER" id="PTHR11851:SF49">
    <property type="entry name" value="MITOCHONDRIAL-PROCESSING PEPTIDASE SUBUNIT ALPHA"/>
    <property type="match status" value="1"/>
</dbReference>